<protein>
    <submittedName>
        <fullName evidence="1">Uncharacterized protein</fullName>
    </submittedName>
</protein>
<organism evidence="1">
    <name type="scientific">marine sediment metagenome</name>
    <dbReference type="NCBI Taxonomy" id="412755"/>
    <lineage>
        <taxon>unclassified sequences</taxon>
        <taxon>metagenomes</taxon>
        <taxon>ecological metagenomes</taxon>
    </lineage>
</organism>
<reference evidence="1" key="1">
    <citation type="journal article" date="2015" name="Nature">
        <title>Complex archaea that bridge the gap between prokaryotes and eukaryotes.</title>
        <authorList>
            <person name="Spang A."/>
            <person name="Saw J.H."/>
            <person name="Jorgensen S.L."/>
            <person name="Zaremba-Niedzwiedzka K."/>
            <person name="Martijn J."/>
            <person name="Lind A.E."/>
            <person name="van Eijk R."/>
            <person name="Schleper C."/>
            <person name="Guy L."/>
            <person name="Ettema T.J."/>
        </authorList>
    </citation>
    <scope>NUCLEOTIDE SEQUENCE</scope>
</reference>
<comment type="caution">
    <text evidence="1">The sequence shown here is derived from an EMBL/GenBank/DDBJ whole genome shotgun (WGS) entry which is preliminary data.</text>
</comment>
<dbReference type="EMBL" id="LAZR01038109">
    <property type="protein sequence ID" value="KKL20412.1"/>
    <property type="molecule type" value="Genomic_DNA"/>
</dbReference>
<sequence>MSTKALIQFIDEKDNEYFSMIKTYDGHAQNMIPNYIKPFLAKTKNLDVQLLSIEFIQYIKELEQEHFDPQLSLRLVNIEKDDFSNTDALFVYRISNEQLKDFRWILKLDVFKRDYTKPKNLQWDFYSGYAIYADTKKLYDIY</sequence>
<gene>
    <name evidence="1" type="ORF">LCGC14_2455690</name>
</gene>
<accession>A0A0F9C2D9</accession>
<evidence type="ECO:0000313" key="1">
    <source>
        <dbReference type="EMBL" id="KKL20412.1"/>
    </source>
</evidence>
<dbReference type="AlphaFoldDB" id="A0A0F9C2D9"/>
<feature type="non-terminal residue" evidence="1">
    <location>
        <position position="142"/>
    </location>
</feature>
<name>A0A0F9C2D9_9ZZZZ</name>
<proteinExistence type="predicted"/>